<proteinExistence type="predicted"/>
<dbReference type="Proteomes" id="UP001155586">
    <property type="component" value="Unassembled WGS sequence"/>
</dbReference>
<accession>A0A9X3HRT9</accession>
<dbReference type="AlphaFoldDB" id="A0A9X3HRT9"/>
<gene>
    <name evidence="2" type="ORF">MD483_10285</name>
</gene>
<dbReference type="InterPro" id="IPR025391">
    <property type="entry name" value="DUF4123"/>
</dbReference>
<dbReference type="RefSeq" id="WP_265687599.1">
    <property type="nucleotide sequence ID" value="NZ_JAKRRX010000049.1"/>
</dbReference>
<dbReference type="Pfam" id="PF13503">
    <property type="entry name" value="DUF4123"/>
    <property type="match status" value="1"/>
</dbReference>
<feature type="domain" description="DUF4123" evidence="1">
    <location>
        <begin position="23"/>
        <end position="132"/>
    </location>
</feature>
<sequence>MNSNVSGQRGFWHQIAANKGQKLYLIVDGAQIEHLAKALYNIEGQINLEPIYMSPPYDQLISVSPYVIEVTAQVKDWFFNLNNPMSGYFISSAKPLSEVCDGFRQVALALSPYGSQVLVKLAHSECAWVFFSTDCPMFWEQVSAIWVLTRSGWMYKEAPDHLKSDSKHILRISDVQWSLLGNIAWKTTLERAEVHMFKWFHQVMHSLDSPSQWIEQHAQFAYSKGFTTERDLFLYLNIIGYLGEEEFLDRALHPKIHSLLEETSIQTPSQRIEVAAELAYQHFTQNKNLEEQA</sequence>
<protein>
    <submittedName>
        <fullName evidence="2">DUF4123 domain-containing protein</fullName>
    </submittedName>
</protein>
<evidence type="ECO:0000259" key="1">
    <source>
        <dbReference type="Pfam" id="PF13503"/>
    </source>
</evidence>
<keyword evidence="3" id="KW-1185">Reference proteome</keyword>
<evidence type="ECO:0000313" key="3">
    <source>
        <dbReference type="Proteomes" id="UP001155586"/>
    </source>
</evidence>
<name>A0A9X3HRT9_9VIBR</name>
<evidence type="ECO:0000313" key="2">
    <source>
        <dbReference type="EMBL" id="MCW8334211.1"/>
    </source>
</evidence>
<reference evidence="2" key="1">
    <citation type="submission" date="2022-02" db="EMBL/GenBank/DDBJ databases">
        <title>Vibrio sp. nov., a new bacterium isolated from Bohai sea, China.</title>
        <authorList>
            <person name="Yuan Y."/>
        </authorList>
    </citation>
    <scope>NUCLEOTIDE SEQUENCE</scope>
    <source>
        <strain evidence="2">DBSS07</strain>
    </source>
</reference>
<dbReference type="EMBL" id="JAKRRX010000049">
    <property type="protein sequence ID" value="MCW8334211.1"/>
    <property type="molecule type" value="Genomic_DNA"/>
</dbReference>
<organism evidence="2 3">
    <name type="scientific">Vibrio paucivorans</name>
    <dbReference type="NCBI Taxonomy" id="2829489"/>
    <lineage>
        <taxon>Bacteria</taxon>
        <taxon>Pseudomonadati</taxon>
        <taxon>Pseudomonadota</taxon>
        <taxon>Gammaproteobacteria</taxon>
        <taxon>Vibrionales</taxon>
        <taxon>Vibrionaceae</taxon>
        <taxon>Vibrio</taxon>
    </lineage>
</organism>
<comment type="caution">
    <text evidence="2">The sequence shown here is derived from an EMBL/GenBank/DDBJ whole genome shotgun (WGS) entry which is preliminary data.</text>
</comment>